<accession>A0A090VBI8</accession>
<feature type="chain" id="PRO_5001865166" evidence="1">
    <location>
        <begin position="21"/>
        <end position="157"/>
    </location>
</feature>
<feature type="signal peptide" evidence="1">
    <location>
        <begin position="1"/>
        <end position="20"/>
    </location>
</feature>
<gene>
    <name evidence="2" type="ORF">JCM19300_2877</name>
</gene>
<dbReference type="Proteomes" id="UP000029644">
    <property type="component" value="Unassembled WGS sequence"/>
</dbReference>
<dbReference type="OrthoDB" id="1121756at2"/>
<evidence type="ECO:0000256" key="1">
    <source>
        <dbReference type="SAM" id="SignalP"/>
    </source>
</evidence>
<dbReference type="RefSeq" id="WP_042503981.1">
    <property type="nucleotide sequence ID" value="NZ_BBNQ01000005.1"/>
</dbReference>
<reference evidence="2 3" key="1">
    <citation type="journal article" date="2014" name="Genome Announc.">
        <title>Draft Genome Sequences of Marine Flavobacterium Algibacter lectus Strains SS8 and NR4.</title>
        <authorList>
            <person name="Takatani N."/>
            <person name="Nakanishi M."/>
            <person name="Meirelles P."/>
            <person name="Mino S."/>
            <person name="Suda W."/>
            <person name="Oshima K."/>
            <person name="Hattori M."/>
            <person name="Ohkuma M."/>
            <person name="Hosokawa M."/>
            <person name="Miyashita K."/>
            <person name="Thompson F.L."/>
            <person name="Niwa A."/>
            <person name="Sawabe T."/>
            <person name="Sawabe T."/>
        </authorList>
    </citation>
    <scope>NUCLEOTIDE SEQUENCE [LARGE SCALE GENOMIC DNA]</scope>
    <source>
        <strain evidence="2 3">JCM 19300</strain>
    </source>
</reference>
<evidence type="ECO:0000313" key="3">
    <source>
        <dbReference type="Proteomes" id="UP000029644"/>
    </source>
</evidence>
<dbReference type="AlphaFoldDB" id="A0A090VBI8"/>
<name>A0A090VBI8_9FLAO</name>
<dbReference type="EMBL" id="BBNQ01000005">
    <property type="protein sequence ID" value="GAL62126.1"/>
    <property type="molecule type" value="Genomic_DNA"/>
</dbReference>
<proteinExistence type="predicted"/>
<organism evidence="2 3">
    <name type="scientific">Algibacter lectus</name>
    <dbReference type="NCBI Taxonomy" id="221126"/>
    <lineage>
        <taxon>Bacteria</taxon>
        <taxon>Pseudomonadati</taxon>
        <taxon>Bacteroidota</taxon>
        <taxon>Flavobacteriia</taxon>
        <taxon>Flavobacteriales</taxon>
        <taxon>Flavobacteriaceae</taxon>
        <taxon>Algibacter</taxon>
    </lineage>
</organism>
<sequence>MKRIAILLVLALTLASCGTSKVVRTSKKVMKGNWTLSTISYSEKGTYNVSLLDDAPKVCFEGSDWQFIPNNNSGIYTINDTNCSIGARNFIFTIQEVDPATDLYDFLLKPTDEKGKSPTNYGYRMQLTQLTEATMQWQQTLNVEGKPFTITMNFTKQ</sequence>
<protein>
    <submittedName>
        <fullName evidence="2">Uncharacterized protein</fullName>
    </submittedName>
</protein>
<keyword evidence="1" id="KW-0732">Signal</keyword>
<comment type="caution">
    <text evidence="2">The sequence shown here is derived from an EMBL/GenBank/DDBJ whole genome shotgun (WGS) entry which is preliminary data.</text>
</comment>
<evidence type="ECO:0000313" key="2">
    <source>
        <dbReference type="EMBL" id="GAL62126.1"/>
    </source>
</evidence>
<dbReference type="PROSITE" id="PS51257">
    <property type="entry name" value="PROKAR_LIPOPROTEIN"/>
    <property type="match status" value="1"/>
</dbReference>